<evidence type="ECO:0000256" key="3">
    <source>
        <dbReference type="SAM" id="Phobius"/>
    </source>
</evidence>
<evidence type="ECO:0000256" key="1">
    <source>
        <dbReference type="SAM" id="Coils"/>
    </source>
</evidence>
<dbReference type="EMBL" id="WBKA01000007">
    <property type="protein sequence ID" value="KAB1631325.1"/>
    <property type="molecule type" value="Genomic_DNA"/>
</dbReference>
<protein>
    <submittedName>
        <fullName evidence="4">Septum formation initiator family protein</fullName>
    </submittedName>
</protein>
<proteinExistence type="predicted"/>
<dbReference type="AlphaFoldDB" id="A0A7C8FXF6"/>
<dbReference type="InterPro" id="IPR007060">
    <property type="entry name" value="FtsL/DivIC"/>
</dbReference>
<reference evidence="4 5" key="1">
    <citation type="submission" date="2019-09" db="EMBL/GenBank/DDBJ databases">
        <title>Phylogeny of genus Pseudoclavibacter and closely related genus.</title>
        <authorList>
            <person name="Li Y."/>
        </authorList>
    </citation>
    <scope>NUCLEOTIDE SEQUENCE [LARGE SCALE GENOMIC DNA]</scope>
    <source>
        <strain evidence="4 5">JCM 16921</strain>
    </source>
</reference>
<organism evidence="4 5">
    <name type="scientific">Pseudoclavibacter caeni</name>
    <dbReference type="NCBI Taxonomy" id="908846"/>
    <lineage>
        <taxon>Bacteria</taxon>
        <taxon>Bacillati</taxon>
        <taxon>Actinomycetota</taxon>
        <taxon>Actinomycetes</taxon>
        <taxon>Micrococcales</taxon>
        <taxon>Microbacteriaceae</taxon>
        <taxon>Pseudoclavibacter</taxon>
    </lineage>
</organism>
<keyword evidence="1" id="KW-0175">Coiled coil</keyword>
<feature type="compositionally biased region" description="Low complexity" evidence="2">
    <location>
        <begin position="158"/>
        <end position="178"/>
    </location>
</feature>
<evidence type="ECO:0000313" key="4">
    <source>
        <dbReference type="EMBL" id="KAB1631325.1"/>
    </source>
</evidence>
<evidence type="ECO:0000256" key="2">
    <source>
        <dbReference type="SAM" id="MobiDB-lite"/>
    </source>
</evidence>
<dbReference type="Pfam" id="PF04977">
    <property type="entry name" value="DivIC"/>
    <property type="match status" value="1"/>
</dbReference>
<keyword evidence="3" id="KW-0472">Membrane</keyword>
<feature type="coiled-coil region" evidence="1">
    <location>
        <begin position="42"/>
        <end position="69"/>
    </location>
</feature>
<name>A0A7C8FXF6_9MICO</name>
<comment type="caution">
    <text evidence="4">The sequence shown here is derived from an EMBL/GenBank/DDBJ whole genome shotgun (WGS) entry which is preliminary data.</text>
</comment>
<gene>
    <name evidence="4" type="ORF">F8O02_08090</name>
</gene>
<evidence type="ECO:0000313" key="5">
    <source>
        <dbReference type="Proteomes" id="UP000481339"/>
    </source>
</evidence>
<dbReference type="RefSeq" id="WP_158036742.1">
    <property type="nucleotide sequence ID" value="NZ_BAAAZV010000020.1"/>
</dbReference>
<dbReference type="OrthoDB" id="5187715at2"/>
<keyword evidence="3" id="KW-1133">Transmembrane helix</keyword>
<accession>A0A7C8FXF6</accession>
<keyword evidence="5" id="KW-1185">Reference proteome</keyword>
<keyword evidence="3" id="KW-0812">Transmembrane</keyword>
<sequence>MAGDERRPGAGPRRPRLRLFPVALVVTLVAAAAVVTPGVRLYIEQDRQRAELQQQVDQQREQLDALQQERARWDDPAYIRAQTRQRLYFVVPGETTYVVVGADGQPTDAQDAVPSAEATSSDSRWEDVLGASIVSAGTGDAPLGADDEQLGGDGSGQGADASAGQPEQGGADGQGDQPDQSDGDEG</sequence>
<feature type="region of interest" description="Disordered" evidence="2">
    <location>
        <begin position="104"/>
        <end position="186"/>
    </location>
</feature>
<dbReference type="Proteomes" id="UP000481339">
    <property type="component" value="Unassembled WGS sequence"/>
</dbReference>
<feature type="transmembrane region" description="Helical" evidence="3">
    <location>
        <begin position="20"/>
        <end position="43"/>
    </location>
</feature>